<gene>
    <name evidence="2" type="ordered locus">BH0365</name>
</gene>
<dbReference type="RefSeq" id="WP_010896544.1">
    <property type="nucleotide sequence ID" value="NC_002570.2"/>
</dbReference>
<dbReference type="KEGG" id="bha:BH0365"/>
<sequence length="152" mass="17672">MKSWISVLLPKDEYKKQKYLYFISEGALITLIFLFLLFIGSRYLRVNVQIETALLLPIAVFTFYVMTRVILAGIEHADIATEKAYKKERRLIFVRLASFVMIFLPLYVLFVGMPEGGEWFDILGVVTVVVAGWWLCSYVSLKRSYRKNKELA</sequence>
<accession>Q9KFV6</accession>
<dbReference type="HOGENOM" id="CLU_142839_0_0_9"/>
<feature type="transmembrane region" description="Helical" evidence="1">
    <location>
        <begin position="92"/>
        <end position="113"/>
    </location>
</feature>
<keyword evidence="1" id="KW-0812">Transmembrane</keyword>
<keyword evidence="1" id="KW-0472">Membrane</keyword>
<keyword evidence="3" id="KW-1185">Reference proteome</keyword>
<feature type="transmembrane region" description="Helical" evidence="1">
    <location>
        <begin position="20"/>
        <end position="40"/>
    </location>
</feature>
<evidence type="ECO:0000313" key="3">
    <source>
        <dbReference type="Proteomes" id="UP000001258"/>
    </source>
</evidence>
<reference evidence="2 3" key="1">
    <citation type="journal article" date="2000" name="Nucleic Acids Res.">
        <title>Complete genome sequence of the alkaliphilic bacterium Bacillus halodurans and genomic sequence comparison with Bacillus subtilis.</title>
        <authorList>
            <person name="Takami H."/>
            <person name="Nakasone K."/>
            <person name="Takaki Y."/>
            <person name="Maeno G."/>
            <person name="Sasaki R."/>
            <person name="Masui N."/>
            <person name="Fuji F."/>
            <person name="Hirama C."/>
            <person name="Nakamura Y."/>
            <person name="Ogasawara N."/>
            <person name="Kuhara S."/>
            <person name="Horikoshi K."/>
        </authorList>
    </citation>
    <scope>NUCLEOTIDE SEQUENCE [LARGE SCALE GENOMIC DNA]</scope>
    <source>
        <strain evidence="3">ATCC BAA-125 / DSM 18197 / FERM 7344 / JCM 9153 / C-125</strain>
    </source>
</reference>
<dbReference type="STRING" id="272558.gene:10726218"/>
<evidence type="ECO:0000313" key="2">
    <source>
        <dbReference type="EMBL" id="BAB04084.1"/>
    </source>
</evidence>
<dbReference type="Proteomes" id="UP000001258">
    <property type="component" value="Chromosome"/>
</dbReference>
<feature type="transmembrane region" description="Helical" evidence="1">
    <location>
        <begin position="119"/>
        <end position="141"/>
    </location>
</feature>
<dbReference type="EMBL" id="BA000004">
    <property type="protein sequence ID" value="BAB04084.1"/>
    <property type="molecule type" value="Genomic_DNA"/>
</dbReference>
<keyword evidence="1" id="KW-1133">Transmembrane helix</keyword>
<proteinExistence type="predicted"/>
<dbReference type="eggNOG" id="ENOG5033382">
    <property type="taxonomic scope" value="Bacteria"/>
</dbReference>
<feature type="transmembrane region" description="Helical" evidence="1">
    <location>
        <begin position="52"/>
        <end position="71"/>
    </location>
</feature>
<dbReference type="AlphaFoldDB" id="Q9KFV6"/>
<name>Q9KFV6_HALH5</name>
<dbReference type="OrthoDB" id="2429113at2"/>
<dbReference type="PIR" id="E83695">
    <property type="entry name" value="E83695"/>
</dbReference>
<protein>
    <submittedName>
        <fullName evidence="2">BH0365 protein</fullName>
    </submittedName>
</protein>
<organism evidence="2 3">
    <name type="scientific">Halalkalibacterium halodurans (strain ATCC BAA-125 / DSM 18197 / FERM 7344 / JCM 9153 / C-125)</name>
    <name type="common">Bacillus halodurans</name>
    <dbReference type="NCBI Taxonomy" id="272558"/>
    <lineage>
        <taxon>Bacteria</taxon>
        <taxon>Bacillati</taxon>
        <taxon>Bacillota</taxon>
        <taxon>Bacilli</taxon>
        <taxon>Bacillales</taxon>
        <taxon>Bacillaceae</taxon>
        <taxon>Halalkalibacterium (ex Joshi et al. 2022)</taxon>
    </lineage>
</organism>
<evidence type="ECO:0000256" key="1">
    <source>
        <dbReference type="SAM" id="Phobius"/>
    </source>
</evidence>